<dbReference type="InterPro" id="IPR037143">
    <property type="entry name" value="4-PPantetheinyl_Trfase_dom_sf"/>
</dbReference>
<dbReference type="Pfam" id="PF01648">
    <property type="entry name" value="ACPS"/>
    <property type="match status" value="1"/>
</dbReference>
<protein>
    <submittedName>
        <fullName evidence="4">Putative phosphopantetheinyl transferase</fullName>
    </submittedName>
</protein>
<reference evidence="4 5" key="1">
    <citation type="submission" date="2014-05" db="EMBL/GenBank/DDBJ databases">
        <title>Draft Genome Sequence of Kitasatospora cheerisanensis KCTC 2395.</title>
        <authorList>
            <person name="Nam D.H."/>
        </authorList>
    </citation>
    <scope>NUCLEOTIDE SEQUENCE [LARGE SCALE GENOMIC DNA]</scope>
    <source>
        <strain evidence="4 5">KCTC 2395</strain>
    </source>
</reference>
<name>A0A066YIZ5_9ACTN</name>
<comment type="caution">
    <text evidence="4">The sequence shown here is derived from an EMBL/GenBank/DDBJ whole genome shotgun (WGS) entry which is preliminary data.</text>
</comment>
<dbReference type="Proteomes" id="UP000027178">
    <property type="component" value="Unassembled WGS sequence"/>
</dbReference>
<dbReference type="OrthoDB" id="190168at2"/>
<dbReference type="InterPro" id="IPR050559">
    <property type="entry name" value="P-Pant_transferase_sf"/>
</dbReference>
<keyword evidence="2 4" id="KW-0808">Transferase</keyword>
<evidence type="ECO:0000313" key="5">
    <source>
        <dbReference type="Proteomes" id="UP000027178"/>
    </source>
</evidence>
<evidence type="ECO:0000256" key="2">
    <source>
        <dbReference type="ARBA" id="ARBA00022679"/>
    </source>
</evidence>
<dbReference type="SUPFAM" id="SSF56214">
    <property type="entry name" value="4'-phosphopantetheinyl transferase"/>
    <property type="match status" value="2"/>
</dbReference>
<dbReference type="GO" id="GO:0005829">
    <property type="term" value="C:cytosol"/>
    <property type="evidence" value="ECO:0007669"/>
    <property type="project" value="TreeGrafter"/>
</dbReference>
<dbReference type="EMBL" id="JNBY01000141">
    <property type="protein sequence ID" value="KDN81463.1"/>
    <property type="molecule type" value="Genomic_DNA"/>
</dbReference>
<dbReference type="GO" id="GO:0008897">
    <property type="term" value="F:holo-[acyl-carrier-protein] synthase activity"/>
    <property type="evidence" value="ECO:0007669"/>
    <property type="project" value="InterPro"/>
</dbReference>
<evidence type="ECO:0000313" key="4">
    <source>
        <dbReference type="EMBL" id="KDN81463.1"/>
    </source>
</evidence>
<organism evidence="4 5">
    <name type="scientific">Kitasatospora cheerisanensis KCTC 2395</name>
    <dbReference type="NCBI Taxonomy" id="1348663"/>
    <lineage>
        <taxon>Bacteria</taxon>
        <taxon>Bacillati</taxon>
        <taxon>Actinomycetota</taxon>
        <taxon>Actinomycetes</taxon>
        <taxon>Kitasatosporales</taxon>
        <taxon>Streptomycetaceae</taxon>
        <taxon>Kitasatospora</taxon>
    </lineage>
</organism>
<dbReference type="PANTHER" id="PTHR12215">
    <property type="entry name" value="PHOSPHOPANTETHEINE TRANSFERASE"/>
    <property type="match status" value="1"/>
</dbReference>
<dbReference type="HOGENOM" id="CLU_057011_2_1_11"/>
<dbReference type="RefSeq" id="WP_051653660.1">
    <property type="nucleotide sequence ID" value="NZ_KK853997.1"/>
</dbReference>
<dbReference type="GO" id="GO:0019878">
    <property type="term" value="P:lysine biosynthetic process via aminoadipic acid"/>
    <property type="evidence" value="ECO:0007669"/>
    <property type="project" value="TreeGrafter"/>
</dbReference>
<dbReference type="GO" id="GO:0000287">
    <property type="term" value="F:magnesium ion binding"/>
    <property type="evidence" value="ECO:0007669"/>
    <property type="project" value="InterPro"/>
</dbReference>
<dbReference type="PATRIC" id="fig|1348663.4.peg.6483"/>
<accession>A0A066YIZ5</accession>
<dbReference type="Gene3D" id="3.90.470.20">
    <property type="entry name" value="4'-phosphopantetheinyl transferase domain"/>
    <property type="match status" value="1"/>
</dbReference>
<sequence>MIEIWLIATDAAPEQAAELRELLDPDERARADRTPDGPQRHRYIAAHAAARRLTAAAAGVSPERVRWRRGPHGRPEPVGLAQELSVNLSTAGPWALFAVQRRGSGGEGQVGVDLEPVPADGTAARLARRYYLPSELDGGADGFTRRWTRKEAYTKAYGGRLADGLRTRVGASGAIGPHRVDGPLGPCTVHDLEAPPGHRAAVARTGVGPIRPTLLCYPAGPTLLSRPAGPAR</sequence>
<comment type="similarity">
    <text evidence="1">Belongs to the P-Pant transferase superfamily. Gsp/Sfp/HetI/AcpT family.</text>
</comment>
<evidence type="ECO:0000256" key="1">
    <source>
        <dbReference type="ARBA" id="ARBA00010990"/>
    </source>
</evidence>
<dbReference type="eggNOG" id="COG2091">
    <property type="taxonomic scope" value="Bacteria"/>
</dbReference>
<keyword evidence="5" id="KW-1185">Reference proteome</keyword>
<proteinExistence type="inferred from homology"/>
<dbReference type="InterPro" id="IPR008278">
    <property type="entry name" value="4-PPantetheinyl_Trfase_dom"/>
</dbReference>
<gene>
    <name evidence="4" type="ORF">KCH_67010</name>
</gene>
<feature type="domain" description="4'-phosphopantetheinyl transferase" evidence="3">
    <location>
        <begin position="109"/>
        <end position="163"/>
    </location>
</feature>
<dbReference type="AlphaFoldDB" id="A0A066YIZ5"/>
<evidence type="ECO:0000259" key="3">
    <source>
        <dbReference type="Pfam" id="PF01648"/>
    </source>
</evidence>
<dbReference type="PANTHER" id="PTHR12215:SF10">
    <property type="entry name" value="L-AMINOADIPATE-SEMIALDEHYDE DEHYDROGENASE-PHOSPHOPANTETHEINYL TRANSFERASE"/>
    <property type="match status" value="1"/>
</dbReference>